<evidence type="ECO:0000313" key="2">
    <source>
        <dbReference type="EMBL" id="WRS39926.1"/>
    </source>
</evidence>
<accession>A0ABZ1CM17</accession>
<evidence type="ECO:0000256" key="1">
    <source>
        <dbReference type="SAM" id="SignalP"/>
    </source>
</evidence>
<feature type="signal peptide" evidence="1">
    <location>
        <begin position="1"/>
        <end position="18"/>
    </location>
</feature>
<dbReference type="RefSeq" id="WP_324780457.1">
    <property type="nucleotide sequence ID" value="NZ_CP141769.1"/>
</dbReference>
<feature type="chain" id="PRO_5047471360" description="Lipoprotein" evidence="1">
    <location>
        <begin position="19"/>
        <end position="210"/>
    </location>
</feature>
<proteinExistence type="predicted"/>
<organism evidence="2 3">
    <name type="scientific">Thiobacillus sedimenti</name>
    <dbReference type="NCBI Taxonomy" id="3110231"/>
    <lineage>
        <taxon>Bacteria</taxon>
        <taxon>Pseudomonadati</taxon>
        <taxon>Pseudomonadota</taxon>
        <taxon>Betaproteobacteria</taxon>
        <taxon>Nitrosomonadales</taxon>
        <taxon>Thiobacillaceae</taxon>
        <taxon>Thiobacillus</taxon>
    </lineage>
</organism>
<name>A0ABZ1CM17_9PROT</name>
<dbReference type="EMBL" id="CP141769">
    <property type="protein sequence ID" value="WRS39926.1"/>
    <property type="molecule type" value="Genomic_DNA"/>
</dbReference>
<sequence>MKKHLNVFFICSVLMAGALTQLGCSEPKGMNRIESIVLRDGDTAATLELPAAYMAKKVTSGFAQFDCQYPNMQPTVNKVEVSDMTVNILLGHSLKSHAEMTIEQAHSDRFDPNRPGAVYRNGTKGEYQVFLSGNPVSDPKGFSTYYLFKAKDNQWVQVEWSDWSEIYMVDRQMNPDVSVRYWFRKSKGTDFIHVDEIVTKFIKAHLKLQH</sequence>
<gene>
    <name evidence="2" type="ORF">VA613_03400</name>
</gene>
<protein>
    <recommendedName>
        <fullName evidence="4">Lipoprotein</fullName>
    </recommendedName>
</protein>
<evidence type="ECO:0000313" key="3">
    <source>
        <dbReference type="Proteomes" id="UP001334732"/>
    </source>
</evidence>
<keyword evidence="1" id="KW-0732">Signal</keyword>
<reference evidence="2 3" key="1">
    <citation type="submission" date="2023-12" db="EMBL/GenBank/DDBJ databases">
        <title>Thiobacillus sedimentum sp. nov., a chemolithoautotrophic sulfur-oxidizing bacterium isolated from freshwater sediment.</title>
        <authorList>
            <person name="Luo J."/>
            <person name="Dai C."/>
        </authorList>
    </citation>
    <scope>NUCLEOTIDE SEQUENCE [LARGE SCALE GENOMIC DNA]</scope>
    <source>
        <strain evidence="2 3">SCUT-2</strain>
    </source>
</reference>
<keyword evidence="3" id="KW-1185">Reference proteome</keyword>
<evidence type="ECO:0008006" key="4">
    <source>
        <dbReference type="Google" id="ProtNLM"/>
    </source>
</evidence>
<dbReference type="Proteomes" id="UP001334732">
    <property type="component" value="Chromosome"/>
</dbReference>